<dbReference type="RefSeq" id="WP_295699837.1">
    <property type="nucleotide sequence ID" value="NZ_CP145316.1"/>
</dbReference>
<feature type="transmembrane region" description="Helical" evidence="9">
    <location>
        <begin position="352"/>
        <end position="370"/>
    </location>
</feature>
<comment type="function">
    <text evidence="9 10">The central subunit of the protein translocation channel SecYEG. Consists of two halves formed by TMs 1-5 and 6-10. These two domains form a lateral gate at the front which open onto the bilayer between TMs 2 and 7, and are clamped together by SecE at the back. The channel is closed by both a pore ring composed of hydrophobic SecY resides and a short helix (helix 2A) on the extracellular side of the membrane which forms a plug. The plug probably moves laterally to allow the channel to open. The ring and the pore may move independently.</text>
</comment>
<comment type="similarity">
    <text evidence="2 9 12">Belongs to the SecY/SEC61-alpha family.</text>
</comment>
<feature type="transmembrane region" description="Helical" evidence="9">
    <location>
        <begin position="376"/>
        <end position="393"/>
    </location>
</feature>
<dbReference type="InterPro" id="IPR002208">
    <property type="entry name" value="SecY/SEC61-alpha"/>
</dbReference>
<dbReference type="EMBL" id="CP145316">
    <property type="protein sequence ID" value="XAM18557.1"/>
    <property type="molecule type" value="Genomic_DNA"/>
</dbReference>
<protein>
    <recommendedName>
        <fullName evidence="9 10">Protein translocase subunit SecY</fullName>
    </recommendedName>
</protein>
<keyword evidence="5 9" id="KW-0653">Protein transport</keyword>
<comment type="subcellular location">
    <subcellularLocation>
        <location evidence="9">Cell membrane</location>
        <topology evidence="9">Multi-pass membrane protein</topology>
    </subcellularLocation>
    <subcellularLocation>
        <location evidence="1 11">Membrane</location>
        <topology evidence="1 11">Multi-pass membrane protein</topology>
    </subcellularLocation>
</comment>
<comment type="caution">
    <text evidence="9">Lacks conserved residue(s) required for the propagation of feature annotation.</text>
</comment>
<dbReference type="InterPro" id="IPR026593">
    <property type="entry name" value="SecY"/>
</dbReference>
<evidence type="ECO:0000256" key="7">
    <source>
        <dbReference type="ARBA" id="ARBA00023010"/>
    </source>
</evidence>
<evidence type="ECO:0000256" key="4">
    <source>
        <dbReference type="ARBA" id="ARBA00022692"/>
    </source>
</evidence>
<name>A0ABZ3F8V3_9HELI</name>
<evidence type="ECO:0000256" key="9">
    <source>
        <dbReference type="HAMAP-Rule" id="MF_01465"/>
    </source>
</evidence>
<feature type="transmembrane region" description="Helical" evidence="9">
    <location>
        <begin position="198"/>
        <end position="220"/>
    </location>
</feature>
<evidence type="ECO:0000313" key="14">
    <source>
        <dbReference type="Proteomes" id="UP001434737"/>
    </source>
</evidence>
<dbReference type="Proteomes" id="UP001434737">
    <property type="component" value="Chromosome"/>
</dbReference>
<dbReference type="PIRSF" id="PIRSF004557">
    <property type="entry name" value="SecY"/>
    <property type="match status" value="1"/>
</dbReference>
<evidence type="ECO:0000256" key="3">
    <source>
        <dbReference type="ARBA" id="ARBA00022448"/>
    </source>
</evidence>
<dbReference type="PROSITE" id="PS00755">
    <property type="entry name" value="SECY_1"/>
    <property type="match status" value="1"/>
</dbReference>
<dbReference type="NCBIfam" id="TIGR00967">
    <property type="entry name" value="3a0501s007"/>
    <property type="match status" value="1"/>
</dbReference>
<evidence type="ECO:0000256" key="11">
    <source>
        <dbReference type="RuleBase" id="RU003484"/>
    </source>
</evidence>
<keyword evidence="3 9" id="KW-0813">Transport</keyword>
<proteinExistence type="inferred from homology"/>
<feature type="transmembrane region" description="Helical" evidence="9">
    <location>
        <begin position="61"/>
        <end position="83"/>
    </location>
</feature>
<gene>
    <name evidence="9 13" type="primary">secY</name>
    <name evidence="13" type="ORF">V3I05_02435</name>
</gene>
<dbReference type="InterPro" id="IPR030659">
    <property type="entry name" value="SecY_CS"/>
</dbReference>
<dbReference type="InterPro" id="IPR023201">
    <property type="entry name" value="SecY_dom_sf"/>
</dbReference>
<evidence type="ECO:0000256" key="5">
    <source>
        <dbReference type="ARBA" id="ARBA00022927"/>
    </source>
</evidence>
<evidence type="ECO:0000256" key="6">
    <source>
        <dbReference type="ARBA" id="ARBA00022989"/>
    </source>
</evidence>
<dbReference type="PROSITE" id="PS00756">
    <property type="entry name" value="SECY_2"/>
    <property type="match status" value="1"/>
</dbReference>
<sequence length="416" mass="45608">MTKSIVNKILITLAFLFAYRILAYVPVPGVDVGLIKSFIDDNANNALGLFNMFSGNAVERFSIISLGIMPYITASIIMELLAATFPNLGKMKKERDGMQKYMQIVRYVTIGITIIQAVSVSIGLNSMSMGAIKIDLNLFIAVSVFSMLAGTMLLMWIGEQITQRGVGNGISLIIFGGIVSGIPSSIGNTFNLVNTGQINIFMLLVLLAVILLTVGVIIYIELAERRIPVSYARKVVMQNQNKRIMNYIPVKLNLSGVIPPIFASALLVFPSTILQASSNSVIQSIADILRPDGYIYNFLMFVLVIFFAYFYASIVFNAKDIADNLKRQGGFIPGLRPGEGTSNFLNNVASNLTFWGAFYLALVSTLPWVLVKFTGVPFYFGGTAVLIVVQVAIDTMRRIEAQIYMSKYQTLSAVGL</sequence>
<dbReference type="PRINTS" id="PR00303">
    <property type="entry name" value="SECYTRNLCASE"/>
</dbReference>
<keyword evidence="6 9" id="KW-1133">Transmembrane helix</keyword>
<keyword evidence="9" id="KW-1003">Cell membrane</keyword>
<evidence type="ECO:0000256" key="10">
    <source>
        <dbReference type="RuleBase" id="RU000537"/>
    </source>
</evidence>
<evidence type="ECO:0000256" key="12">
    <source>
        <dbReference type="RuleBase" id="RU004349"/>
    </source>
</evidence>
<keyword evidence="7 9" id="KW-0811">Translocation</keyword>
<dbReference type="PANTHER" id="PTHR10906">
    <property type="entry name" value="SECY/SEC61-ALPHA FAMILY MEMBER"/>
    <property type="match status" value="1"/>
</dbReference>
<dbReference type="Pfam" id="PF00344">
    <property type="entry name" value="SecY"/>
    <property type="match status" value="1"/>
</dbReference>
<keyword evidence="4 9" id="KW-0812">Transmembrane</keyword>
<evidence type="ECO:0000256" key="8">
    <source>
        <dbReference type="ARBA" id="ARBA00023136"/>
    </source>
</evidence>
<feature type="transmembrane region" description="Helical" evidence="9">
    <location>
        <begin position="169"/>
        <end position="186"/>
    </location>
</feature>
<evidence type="ECO:0000313" key="13">
    <source>
        <dbReference type="EMBL" id="XAM18557.1"/>
    </source>
</evidence>
<dbReference type="Gene3D" id="1.10.3370.10">
    <property type="entry name" value="SecY subunit domain"/>
    <property type="match status" value="1"/>
</dbReference>
<organism evidence="13 14">
    <name type="scientific">Helicobacter mastomyrinus</name>
    <dbReference type="NCBI Taxonomy" id="287948"/>
    <lineage>
        <taxon>Bacteria</taxon>
        <taxon>Pseudomonadati</taxon>
        <taxon>Campylobacterota</taxon>
        <taxon>Epsilonproteobacteria</taxon>
        <taxon>Campylobacterales</taxon>
        <taxon>Helicobacteraceae</taxon>
        <taxon>Helicobacter</taxon>
    </lineage>
</organism>
<feature type="transmembrane region" description="Helical" evidence="9">
    <location>
        <begin position="104"/>
        <end position="124"/>
    </location>
</feature>
<feature type="transmembrane region" description="Helical" evidence="9">
    <location>
        <begin position="136"/>
        <end position="157"/>
    </location>
</feature>
<dbReference type="SUPFAM" id="SSF103491">
    <property type="entry name" value="Preprotein translocase SecY subunit"/>
    <property type="match status" value="1"/>
</dbReference>
<comment type="subunit">
    <text evidence="9">Component of the Sec protein translocase complex. Heterotrimer consisting of SecY, SecE and SecG subunits. The heterotrimers can form oligomers, although 1 heterotrimer is thought to be able to translocate proteins. Interacts with the ribosome. Interacts with SecDF, and other proteins may be involved. Interacts with SecA.</text>
</comment>
<evidence type="ECO:0000256" key="2">
    <source>
        <dbReference type="ARBA" id="ARBA00005751"/>
    </source>
</evidence>
<keyword evidence="8 9" id="KW-0472">Membrane</keyword>
<keyword evidence="14" id="KW-1185">Reference proteome</keyword>
<feature type="transmembrane region" description="Helical" evidence="9">
    <location>
        <begin position="252"/>
        <end position="274"/>
    </location>
</feature>
<reference evidence="13 14" key="1">
    <citation type="submission" date="2024-02" db="EMBL/GenBank/DDBJ databases">
        <title>Genome and pathogenicity analysis of Helicobacter mastomyrinus isolated from mice.</title>
        <authorList>
            <person name="Zhu L."/>
        </authorList>
    </citation>
    <scope>NUCLEOTIDE SEQUENCE [LARGE SCALE GENOMIC DNA]</scope>
    <source>
        <strain evidence="13 14">Hm-17</strain>
    </source>
</reference>
<dbReference type="HAMAP" id="MF_01465">
    <property type="entry name" value="SecY"/>
    <property type="match status" value="1"/>
</dbReference>
<evidence type="ECO:0000256" key="1">
    <source>
        <dbReference type="ARBA" id="ARBA00004141"/>
    </source>
</evidence>
<feature type="transmembrane region" description="Helical" evidence="9">
    <location>
        <begin position="294"/>
        <end position="318"/>
    </location>
</feature>
<accession>A0ABZ3F8V3</accession>